<name>A0A2I1DI26_9PROT</name>
<dbReference type="InParanoid" id="A0A2I1DI26"/>
<evidence type="ECO:0000256" key="7">
    <source>
        <dbReference type="PIRSR" id="PIRSR601765-1"/>
    </source>
</evidence>
<dbReference type="PANTHER" id="PTHR11002">
    <property type="entry name" value="CARBONIC ANHYDRASE"/>
    <property type="match status" value="1"/>
</dbReference>
<proteinExistence type="inferred from homology"/>
<reference evidence="8 9" key="1">
    <citation type="submission" date="2017-03" db="EMBL/GenBank/DDBJ databases">
        <title>Draft genime sequence of the acidophilic sulfur-oxidizing bacterium Acidithiobacillus sp. SH, isolated from seawater.</title>
        <authorList>
            <person name="Sharmin S."/>
            <person name="Tokuhisa M."/>
            <person name="Kanao T."/>
            <person name="Kamimura K."/>
        </authorList>
    </citation>
    <scope>NUCLEOTIDE SEQUENCE [LARGE SCALE GENOMIC DNA]</scope>
    <source>
        <strain evidence="8 9">SH</strain>
    </source>
</reference>
<evidence type="ECO:0000256" key="5">
    <source>
        <dbReference type="ARBA" id="ARBA00023239"/>
    </source>
</evidence>
<keyword evidence="9" id="KW-1185">Reference proteome</keyword>
<dbReference type="SMART" id="SM00947">
    <property type="entry name" value="Pro_CA"/>
    <property type="match status" value="1"/>
</dbReference>
<evidence type="ECO:0000256" key="4">
    <source>
        <dbReference type="ARBA" id="ARBA00022833"/>
    </source>
</evidence>
<feature type="binding site" evidence="7">
    <location>
        <position position="115"/>
    </location>
    <ligand>
        <name>Zn(2+)</name>
        <dbReference type="ChEBI" id="CHEBI:29105"/>
    </ligand>
</feature>
<comment type="similarity">
    <text evidence="1">Belongs to the beta-class carbonic anhydrase family.</text>
</comment>
<comment type="catalytic activity">
    <reaction evidence="6">
        <text>hydrogencarbonate + H(+) = CO2 + H2O</text>
        <dbReference type="Rhea" id="RHEA:10748"/>
        <dbReference type="ChEBI" id="CHEBI:15377"/>
        <dbReference type="ChEBI" id="CHEBI:15378"/>
        <dbReference type="ChEBI" id="CHEBI:16526"/>
        <dbReference type="ChEBI" id="CHEBI:17544"/>
        <dbReference type="EC" id="4.2.1.1"/>
    </reaction>
</comment>
<dbReference type="PANTHER" id="PTHR11002:SF76">
    <property type="entry name" value="CARBONIC ANHYDRASE"/>
    <property type="match status" value="1"/>
</dbReference>
<dbReference type="Pfam" id="PF10518">
    <property type="entry name" value="TAT_signal"/>
    <property type="match status" value="1"/>
</dbReference>
<dbReference type="InterPro" id="IPR019546">
    <property type="entry name" value="TAT_signal_bac_arc"/>
</dbReference>
<organism evidence="8 9">
    <name type="scientific">Acidithiobacillus marinus</name>
    <dbReference type="NCBI Taxonomy" id="187490"/>
    <lineage>
        <taxon>Bacteria</taxon>
        <taxon>Pseudomonadati</taxon>
        <taxon>Pseudomonadota</taxon>
        <taxon>Acidithiobacillia</taxon>
        <taxon>Acidithiobacillales</taxon>
        <taxon>Acidithiobacillaceae</taxon>
        <taxon>Acidithiobacillus</taxon>
    </lineage>
</organism>
<feature type="binding site" evidence="7">
    <location>
        <position position="117"/>
    </location>
    <ligand>
        <name>Zn(2+)</name>
        <dbReference type="ChEBI" id="CHEBI:29105"/>
    </ligand>
</feature>
<dbReference type="InterPro" id="IPR006311">
    <property type="entry name" value="TAT_signal"/>
</dbReference>
<dbReference type="RefSeq" id="WP_101538974.1">
    <property type="nucleotide sequence ID" value="NZ_MXAV01000056.1"/>
</dbReference>
<comment type="caution">
    <text evidence="8">The sequence shown here is derived from an EMBL/GenBank/DDBJ whole genome shotgun (WGS) entry which is preliminary data.</text>
</comment>
<protein>
    <recommendedName>
        <fullName evidence="2">carbonic anhydrase</fullName>
        <ecNumber evidence="2">4.2.1.1</ecNumber>
    </recommendedName>
</protein>
<comment type="cofactor">
    <cofactor evidence="7">
        <name>Zn(2+)</name>
        <dbReference type="ChEBI" id="CHEBI:29105"/>
    </cofactor>
    <text evidence="7">Binds 1 zinc ion per subunit.</text>
</comment>
<evidence type="ECO:0000256" key="1">
    <source>
        <dbReference type="ARBA" id="ARBA00006217"/>
    </source>
</evidence>
<keyword evidence="5" id="KW-0456">Lyase</keyword>
<dbReference type="PROSITE" id="PS51318">
    <property type="entry name" value="TAT"/>
    <property type="match status" value="1"/>
</dbReference>
<dbReference type="GO" id="GO:0004089">
    <property type="term" value="F:carbonate dehydratase activity"/>
    <property type="evidence" value="ECO:0007669"/>
    <property type="project" value="UniProtKB-EC"/>
</dbReference>
<evidence type="ECO:0000256" key="2">
    <source>
        <dbReference type="ARBA" id="ARBA00012925"/>
    </source>
</evidence>
<dbReference type="EC" id="4.2.1.1" evidence="2"/>
<evidence type="ECO:0000313" key="8">
    <source>
        <dbReference type="EMBL" id="PKY09525.1"/>
    </source>
</evidence>
<sequence length="255" mass="26889">MNDASKKPIELVATTTAKKAKKSDTNSRRQFLQAMAVASAGVALPGVALAETAKPVLDQSPEPVNIDTPEAALAALMDGNRRFRSGKMVSCKAPIGVLLEETVNRQTPFAAVLSCSDSRVPIESIFDQELGRVFVARVAGNIATPEMVASLEYGVAVLGTKLIMVIGHSNCGAVKSAMTDFDAPGQITSLYQFIRPAIQESGQHLGAAIHDNARIQAKLLAKSSPLLAKSISEGTLRIVPAYYSLATGEVTVLKA</sequence>
<dbReference type="InterPro" id="IPR036874">
    <property type="entry name" value="Carbonic_anhydrase_sf"/>
</dbReference>
<feature type="binding site" evidence="7">
    <location>
        <position position="171"/>
    </location>
    <ligand>
        <name>Zn(2+)</name>
        <dbReference type="ChEBI" id="CHEBI:29105"/>
    </ligand>
</feature>
<dbReference type="SUPFAM" id="SSF53056">
    <property type="entry name" value="beta-carbonic anhydrase, cab"/>
    <property type="match status" value="1"/>
</dbReference>
<accession>A0A2I1DI26</accession>
<evidence type="ECO:0000256" key="3">
    <source>
        <dbReference type="ARBA" id="ARBA00022723"/>
    </source>
</evidence>
<dbReference type="CDD" id="cd03378">
    <property type="entry name" value="beta_CA_cladeC"/>
    <property type="match status" value="1"/>
</dbReference>
<evidence type="ECO:0000256" key="6">
    <source>
        <dbReference type="ARBA" id="ARBA00048348"/>
    </source>
</evidence>
<keyword evidence="4 7" id="KW-0862">Zinc</keyword>
<dbReference type="FunCoup" id="A0A2I1DI26">
    <property type="interactions" value="280"/>
</dbReference>
<dbReference type="Gene3D" id="3.40.1050.10">
    <property type="entry name" value="Carbonic anhydrase"/>
    <property type="match status" value="1"/>
</dbReference>
<dbReference type="GO" id="GO:0008270">
    <property type="term" value="F:zinc ion binding"/>
    <property type="evidence" value="ECO:0007669"/>
    <property type="project" value="InterPro"/>
</dbReference>
<dbReference type="Pfam" id="PF00484">
    <property type="entry name" value="Pro_CA"/>
    <property type="match status" value="1"/>
</dbReference>
<dbReference type="Proteomes" id="UP000234329">
    <property type="component" value="Unassembled WGS sequence"/>
</dbReference>
<dbReference type="AlphaFoldDB" id="A0A2I1DI26"/>
<keyword evidence="3 7" id="KW-0479">Metal-binding</keyword>
<gene>
    <name evidence="8" type="ORF">B1757_14315</name>
</gene>
<dbReference type="EMBL" id="MXAV01000056">
    <property type="protein sequence ID" value="PKY09525.1"/>
    <property type="molecule type" value="Genomic_DNA"/>
</dbReference>
<feature type="binding site" evidence="7">
    <location>
        <position position="168"/>
    </location>
    <ligand>
        <name>Zn(2+)</name>
        <dbReference type="ChEBI" id="CHEBI:29105"/>
    </ligand>
</feature>
<evidence type="ECO:0000313" key="9">
    <source>
        <dbReference type="Proteomes" id="UP000234329"/>
    </source>
</evidence>
<dbReference type="InterPro" id="IPR001765">
    <property type="entry name" value="Carbonic_anhydrase"/>
</dbReference>
<dbReference type="OrthoDB" id="9797527at2"/>